<dbReference type="Proteomes" id="UP001168877">
    <property type="component" value="Unassembled WGS sequence"/>
</dbReference>
<comment type="caution">
    <text evidence="1">The sequence shown here is derived from an EMBL/GenBank/DDBJ whole genome shotgun (WGS) entry which is preliminary data.</text>
</comment>
<dbReference type="AlphaFoldDB" id="A0AA39SK40"/>
<dbReference type="EMBL" id="JAUESC010000381">
    <property type="protein sequence ID" value="KAK0590339.1"/>
    <property type="molecule type" value="Genomic_DNA"/>
</dbReference>
<name>A0AA39SK40_ACESA</name>
<sequence length="105" mass="12363">MLMPEFETDNVSIQEYVWRMILMGNRLGHVKSFTLSVHLSKGKFVLYDNTADAETKVVELRKETREEQLLFALPIVQDFDLNQLRHMLTEIVEKHPIPWRLEAHG</sequence>
<reference evidence="1" key="1">
    <citation type="journal article" date="2022" name="Plant J.">
        <title>Strategies of tolerance reflected in two North American maple genomes.</title>
        <authorList>
            <person name="McEvoy S.L."/>
            <person name="Sezen U.U."/>
            <person name="Trouern-Trend A."/>
            <person name="McMahon S.M."/>
            <person name="Schaberg P.G."/>
            <person name="Yang J."/>
            <person name="Wegrzyn J.L."/>
            <person name="Swenson N.G."/>
        </authorList>
    </citation>
    <scope>NUCLEOTIDE SEQUENCE</scope>
    <source>
        <strain evidence="1">NS2018</strain>
    </source>
</reference>
<organism evidence="1 2">
    <name type="scientific">Acer saccharum</name>
    <name type="common">Sugar maple</name>
    <dbReference type="NCBI Taxonomy" id="4024"/>
    <lineage>
        <taxon>Eukaryota</taxon>
        <taxon>Viridiplantae</taxon>
        <taxon>Streptophyta</taxon>
        <taxon>Embryophyta</taxon>
        <taxon>Tracheophyta</taxon>
        <taxon>Spermatophyta</taxon>
        <taxon>Magnoliopsida</taxon>
        <taxon>eudicotyledons</taxon>
        <taxon>Gunneridae</taxon>
        <taxon>Pentapetalae</taxon>
        <taxon>rosids</taxon>
        <taxon>malvids</taxon>
        <taxon>Sapindales</taxon>
        <taxon>Sapindaceae</taxon>
        <taxon>Hippocastanoideae</taxon>
        <taxon>Acereae</taxon>
        <taxon>Acer</taxon>
    </lineage>
</organism>
<accession>A0AA39SK40</accession>
<evidence type="ECO:0000313" key="1">
    <source>
        <dbReference type="EMBL" id="KAK0590339.1"/>
    </source>
</evidence>
<protein>
    <submittedName>
        <fullName evidence="1">Uncharacterized protein</fullName>
    </submittedName>
</protein>
<gene>
    <name evidence="1" type="ORF">LWI29_025571</name>
</gene>
<reference evidence="1" key="2">
    <citation type="submission" date="2023-06" db="EMBL/GenBank/DDBJ databases">
        <authorList>
            <person name="Swenson N.G."/>
            <person name="Wegrzyn J.L."/>
            <person name="Mcevoy S.L."/>
        </authorList>
    </citation>
    <scope>NUCLEOTIDE SEQUENCE</scope>
    <source>
        <strain evidence="1">NS2018</strain>
        <tissue evidence="1">Leaf</tissue>
    </source>
</reference>
<keyword evidence="2" id="KW-1185">Reference proteome</keyword>
<proteinExistence type="predicted"/>
<evidence type="ECO:0000313" key="2">
    <source>
        <dbReference type="Proteomes" id="UP001168877"/>
    </source>
</evidence>